<name>A0ABU3R4X7_9GAMM</name>
<protein>
    <submittedName>
        <fullName evidence="3">DUF6249 domain-containing protein</fullName>
    </submittedName>
</protein>
<gene>
    <name evidence="3" type="ORF">RT723_17370</name>
</gene>
<feature type="transmembrane region" description="Helical" evidence="1">
    <location>
        <begin position="67"/>
        <end position="87"/>
    </location>
</feature>
<accession>A0ABU3R4X7</accession>
<dbReference type="Pfam" id="PF19762">
    <property type="entry name" value="DUF6249"/>
    <property type="match status" value="1"/>
</dbReference>
<keyword evidence="4" id="KW-1185">Reference proteome</keyword>
<organism evidence="3 4">
    <name type="scientific">Psychrosphaera aquimarina</name>
    <dbReference type="NCBI Taxonomy" id="2044854"/>
    <lineage>
        <taxon>Bacteria</taxon>
        <taxon>Pseudomonadati</taxon>
        <taxon>Pseudomonadota</taxon>
        <taxon>Gammaproteobacteria</taxon>
        <taxon>Alteromonadales</taxon>
        <taxon>Pseudoalteromonadaceae</taxon>
        <taxon>Psychrosphaera</taxon>
    </lineage>
</organism>
<dbReference type="RefSeq" id="WP_216053578.1">
    <property type="nucleotide sequence ID" value="NZ_JAWCUA010000010.1"/>
</dbReference>
<dbReference type="EMBL" id="JAWCUA010000010">
    <property type="protein sequence ID" value="MDU0114729.1"/>
    <property type="molecule type" value="Genomic_DNA"/>
</dbReference>
<proteinExistence type="predicted"/>
<comment type="caution">
    <text evidence="3">The sequence shown here is derived from an EMBL/GenBank/DDBJ whole genome shotgun (WGS) entry which is preliminary data.</text>
</comment>
<reference evidence="3 4" key="1">
    <citation type="submission" date="2023-10" db="EMBL/GenBank/DDBJ databases">
        <title>Psychrosphaera aquimaarina strain SW33 isolated from seawater.</title>
        <authorList>
            <person name="Bayburt H."/>
            <person name="Kim J.M."/>
            <person name="Choi B.J."/>
            <person name="Jeon C.O."/>
        </authorList>
    </citation>
    <scope>NUCLEOTIDE SEQUENCE [LARGE SCALE GENOMIC DNA]</scope>
    <source>
        <strain evidence="3 4">KCTC 52743</strain>
    </source>
</reference>
<feature type="transmembrane region" description="Helical" evidence="1">
    <location>
        <begin position="6"/>
        <end position="24"/>
    </location>
</feature>
<keyword evidence="1" id="KW-0472">Membrane</keyword>
<sequence length="120" mass="13547">MHDILVPITFFLAVAIITVSFMFFNSKSKKQLQETLQLAIEKGETLSPETIEKLLDKKRPFADLKRGIIFIAFGIAFALFGIFSPAGELETKVMIGFSMFPIIIGFAYILVFKLHEKLES</sequence>
<evidence type="ECO:0000313" key="4">
    <source>
        <dbReference type="Proteomes" id="UP001257914"/>
    </source>
</evidence>
<evidence type="ECO:0000313" key="3">
    <source>
        <dbReference type="EMBL" id="MDU0114729.1"/>
    </source>
</evidence>
<keyword evidence="1" id="KW-1133">Transmembrane helix</keyword>
<dbReference type="InterPro" id="IPR046216">
    <property type="entry name" value="DUF6249"/>
</dbReference>
<feature type="transmembrane region" description="Helical" evidence="1">
    <location>
        <begin position="93"/>
        <end position="112"/>
    </location>
</feature>
<dbReference type="Proteomes" id="UP001257914">
    <property type="component" value="Unassembled WGS sequence"/>
</dbReference>
<keyword evidence="1" id="KW-0812">Transmembrane</keyword>
<feature type="domain" description="DUF6249" evidence="2">
    <location>
        <begin position="5"/>
        <end position="115"/>
    </location>
</feature>
<evidence type="ECO:0000256" key="1">
    <source>
        <dbReference type="SAM" id="Phobius"/>
    </source>
</evidence>
<evidence type="ECO:0000259" key="2">
    <source>
        <dbReference type="Pfam" id="PF19762"/>
    </source>
</evidence>